<accession>A0A812C7D9</accession>
<evidence type="ECO:0000313" key="4">
    <source>
        <dbReference type="Proteomes" id="UP000597762"/>
    </source>
</evidence>
<feature type="transmembrane region" description="Helical" evidence="2">
    <location>
        <begin position="368"/>
        <end position="394"/>
    </location>
</feature>
<dbReference type="AlphaFoldDB" id="A0A812C7D9"/>
<comment type="caution">
    <text evidence="3">The sequence shown here is derived from an EMBL/GenBank/DDBJ whole genome shotgun (WGS) entry which is preliminary data.</text>
</comment>
<name>A0A812C7D9_ACAPH</name>
<evidence type="ECO:0000256" key="1">
    <source>
        <dbReference type="SAM" id="Coils"/>
    </source>
</evidence>
<proteinExistence type="predicted"/>
<keyword evidence="1" id="KW-0175">Coiled coil</keyword>
<organism evidence="3 4">
    <name type="scientific">Acanthosepion pharaonis</name>
    <name type="common">Pharaoh cuttlefish</name>
    <name type="synonym">Sepia pharaonis</name>
    <dbReference type="NCBI Taxonomy" id="158019"/>
    <lineage>
        <taxon>Eukaryota</taxon>
        <taxon>Metazoa</taxon>
        <taxon>Spiralia</taxon>
        <taxon>Lophotrochozoa</taxon>
        <taxon>Mollusca</taxon>
        <taxon>Cephalopoda</taxon>
        <taxon>Coleoidea</taxon>
        <taxon>Decapodiformes</taxon>
        <taxon>Sepiida</taxon>
        <taxon>Sepiina</taxon>
        <taxon>Sepiidae</taxon>
        <taxon>Acanthosepion</taxon>
    </lineage>
</organism>
<dbReference type="Proteomes" id="UP000597762">
    <property type="component" value="Unassembled WGS sequence"/>
</dbReference>
<sequence>MLKVIVKTTNWSFSLCYFYPFFLSLFSYWSSLSLSSHFCIDNHSLLYFNFFLNEIKKMASSLRNEIKESKKHLVDLQEDVEEFEKRLRRGIEQTKKSIEQLSIDCDVNCSKVWQEFDEFLEKTWMKAAELCNQMREKTSEEERKWRQILEEKENLLEEAGKWLLDLRHLFAASNDDEDVISGVRSLGAEISGRLHESFFPVEEGHFDVTFPEWCQRSLNQLQKEIVDFKTVKTWHPRELELESEFRLRGSNLAWIRSIAASEEDGHVFVVDRGDYSIKEFGGTGEFVGRCPLTDEGLLPLDICCLSQDNFVVYSPPPPASKFHSSLSLISPPPTFPPSLYLFMFFNANQFCSSPSHNVSFSFLPLHCFYLFLIFFYSLYFFSLPLSLSLSLSLYRSLSLLRYQEESNKMETEF</sequence>
<feature type="transmembrane region" description="Helical" evidence="2">
    <location>
        <begin position="12"/>
        <end position="29"/>
    </location>
</feature>
<keyword evidence="2" id="KW-0812">Transmembrane</keyword>
<evidence type="ECO:0000256" key="2">
    <source>
        <dbReference type="SAM" id="Phobius"/>
    </source>
</evidence>
<keyword evidence="2" id="KW-1133">Transmembrane helix</keyword>
<protein>
    <submittedName>
        <fullName evidence="3">Uncharacterized protein</fullName>
    </submittedName>
</protein>
<keyword evidence="2" id="KW-0472">Membrane</keyword>
<reference evidence="3" key="1">
    <citation type="submission" date="2021-01" db="EMBL/GenBank/DDBJ databases">
        <authorList>
            <person name="Li R."/>
            <person name="Bekaert M."/>
        </authorList>
    </citation>
    <scope>NUCLEOTIDE SEQUENCE</scope>
    <source>
        <strain evidence="3">Farmed</strain>
    </source>
</reference>
<dbReference type="EMBL" id="CAHIKZ030001293">
    <property type="protein sequence ID" value="CAE1258954.1"/>
    <property type="molecule type" value="Genomic_DNA"/>
</dbReference>
<feature type="coiled-coil region" evidence="1">
    <location>
        <begin position="52"/>
        <end position="93"/>
    </location>
</feature>
<keyword evidence="4" id="KW-1185">Reference proteome</keyword>
<gene>
    <name evidence="3" type="ORF">SPHA_31460</name>
</gene>
<evidence type="ECO:0000313" key="3">
    <source>
        <dbReference type="EMBL" id="CAE1258954.1"/>
    </source>
</evidence>